<feature type="region of interest" description="Disordered" evidence="1">
    <location>
        <begin position="289"/>
        <end position="308"/>
    </location>
</feature>
<evidence type="ECO:0000313" key="3">
    <source>
        <dbReference type="Proteomes" id="UP001151699"/>
    </source>
</evidence>
<dbReference type="AlphaFoldDB" id="A0A9Q0MQD8"/>
<comment type="caution">
    <text evidence="2">The sequence shown here is derived from an EMBL/GenBank/DDBJ whole genome shotgun (WGS) entry which is preliminary data.</text>
</comment>
<gene>
    <name evidence="2" type="ORF">Bhyg_13621</name>
</gene>
<evidence type="ECO:0000256" key="1">
    <source>
        <dbReference type="SAM" id="MobiDB-lite"/>
    </source>
</evidence>
<organism evidence="2 3">
    <name type="scientific">Pseudolycoriella hygida</name>
    <dbReference type="NCBI Taxonomy" id="35572"/>
    <lineage>
        <taxon>Eukaryota</taxon>
        <taxon>Metazoa</taxon>
        <taxon>Ecdysozoa</taxon>
        <taxon>Arthropoda</taxon>
        <taxon>Hexapoda</taxon>
        <taxon>Insecta</taxon>
        <taxon>Pterygota</taxon>
        <taxon>Neoptera</taxon>
        <taxon>Endopterygota</taxon>
        <taxon>Diptera</taxon>
        <taxon>Nematocera</taxon>
        <taxon>Sciaroidea</taxon>
        <taxon>Sciaridae</taxon>
        <taxon>Pseudolycoriella</taxon>
    </lineage>
</organism>
<dbReference type="OrthoDB" id="7791565at2759"/>
<evidence type="ECO:0000313" key="2">
    <source>
        <dbReference type="EMBL" id="KAJ6635039.1"/>
    </source>
</evidence>
<protein>
    <submittedName>
        <fullName evidence="2">Uncharacterized protein</fullName>
    </submittedName>
</protein>
<dbReference type="EMBL" id="WJQU01000004">
    <property type="protein sequence ID" value="KAJ6635039.1"/>
    <property type="molecule type" value="Genomic_DNA"/>
</dbReference>
<reference evidence="2" key="1">
    <citation type="submission" date="2022-07" db="EMBL/GenBank/DDBJ databases">
        <authorList>
            <person name="Trinca V."/>
            <person name="Uliana J.V.C."/>
            <person name="Torres T.T."/>
            <person name="Ward R.J."/>
            <person name="Monesi N."/>
        </authorList>
    </citation>
    <scope>NUCLEOTIDE SEQUENCE</scope>
    <source>
        <strain evidence="2">HSMRA1968</strain>
        <tissue evidence="2">Whole embryos</tissue>
    </source>
</reference>
<sequence>MKEMNMLVSGSDGVATVTHVSIRRDEENSLSRRRKTVVYQRDFAETSVSIFPCVEKLVSMYASMVQQKKNEIKCSATSAVPSVSLAVKTIMDNNEDACDRDVRCAQGEDGKSAMTIECVDDVNVISSRHNKIVTTAGNDNSCVAVMCPNKYYNSKPTTVGNKNVNKNCLKIDCERYDLNCSPLSDEGCSTNISPYSSSSEDEASSDSAVGLDEENEQEIMSYKGRRRATLTVTDIPLRSALLPVAEPTSLPESPTNVNVSFDATPLSVPSKTILEARIIEISSIIQADEKSAEQINTRRESSQSYVSDTGDDHRIRYVRTPSVVVSDYSDDVMCGITLEEIEFFRRQRLRRGSIQEVDRYDSDMSTASSCSNLNYCGSTISAIDAMEMYQSNGLETPHRKSSACSSCSTFSGDEDDAFPVQLAEALKKQRKKKCLRYQIYV</sequence>
<feature type="compositionally biased region" description="Basic and acidic residues" evidence="1">
    <location>
        <begin position="289"/>
        <end position="301"/>
    </location>
</feature>
<keyword evidence="3" id="KW-1185">Reference proteome</keyword>
<feature type="region of interest" description="Disordered" evidence="1">
    <location>
        <begin position="191"/>
        <end position="212"/>
    </location>
</feature>
<dbReference type="Proteomes" id="UP001151699">
    <property type="component" value="Chromosome C"/>
</dbReference>
<proteinExistence type="predicted"/>
<accession>A0A9Q0MQD8</accession>
<name>A0A9Q0MQD8_9DIPT</name>